<feature type="region of interest" description="Disordered" evidence="1">
    <location>
        <begin position="49"/>
        <end position="77"/>
    </location>
</feature>
<protein>
    <submittedName>
        <fullName evidence="2">Uncharacterized protein</fullName>
    </submittedName>
</protein>
<dbReference type="EMBL" id="JALLAZ020000284">
    <property type="protein sequence ID" value="KAL3798742.1"/>
    <property type="molecule type" value="Genomic_DNA"/>
</dbReference>
<evidence type="ECO:0000313" key="3">
    <source>
        <dbReference type="Proteomes" id="UP001530315"/>
    </source>
</evidence>
<feature type="compositionally biased region" description="Polar residues" evidence="1">
    <location>
        <begin position="55"/>
        <end position="65"/>
    </location>
</feature>
<dbReference type="Proteomes" id="UP001530315">
    <property type="component" value="Unassembled WGS sequence"/>
</dbReference>
<feature type="region of interest" description="Disordered" evidence="1">
    <location>
        <begin position="1"/>
        <end position="21"/>
    </location>
</feature>
<organism evidence="2 3">
    <name type="scientific">Stephanodiscus triporus</name>
    <dbReference type="NCBI Taxonomy" id="2934178"/>
    <lineage>
        <taxon>Eukaryota</taxon>
        <taxon>Sar</taxon>
        <taxon>Stramenopiles</taxon>
        <taxon>Ochrophyta</taxon>
        <taxon>Bacillariophyta</taxon>
        <taxon>Coscinodiscophyceae</taxon>
        <taxon>Thalassiosirophycidae</taxon>
        <taxon>Stephanodiscales</taxon>
        <taxon>Stephanodiscaceae</taxon>
        <taxon>Stephanodiscus</taxon>
    </lineage>
</organism>
<accession>A0ABD3QF48</accession>
<dbReference type="AlphaFoldDB" id="A0ABD3QF48"/>
<reference evidence="2 3" key="1">
    <citation type="submission" date="2024-10" db="EMBL/GenBank/DDBJ databases">
        <title>Updated reference genomes for cyclostephanoid diatoms.</title>
        <authorList>
            <person name="Roberts W.R."/>
            <person name="Alverson A.J."/>
        </authorList>
    </citation>
    <scope>NUCLEOTIDE SEQUENCE [LARGE SCALE GENOMIC DNA]</scope>
    <source>
        <strain evidence="2 3">AJA276-08</strain>
    </source>
</reference>
<keyword evidence="3" id="KW-1185">Reference proteome</keyword>
<gene>
    <name evidence="2" type="ORF">ACHAW5_008044</name>
</gene>
<name>A0ABD3QF48_9STRA</name>
<sequence>MDTASLHGKSVHLASHDDKDGMAAAVSAQLGGLRLGRLRDSKVVQEANFFDDDGTSSYGASENGSRSGGKGEDPEEC</sequence>
<evidence type="ECO:0000256" key="1">
    <source>
        <dbReference type="SAM" id="MobiDB-lite"/>
    </source>
</evidence>
<proteinExistence type="predicted"/>
<evidence type="ECO:0000313" key="2">
    <source>
        <dbReference type="EMBL" id="KAL3798742.1"/>
    </source>
</evidence>
<comment type="caution">
    <text evidence="2">The sequence shown here is derived from an EMBL/GenBank/DDBJ whole genome shotgun (WGS) entry which is preliminary data.</text>
</comment>